<dbReference type="Proteomes" id="UP000316659">
    <property type="component" value="Unassembled WGS sequence"/>
</dbReference>
<evidence type="ECO:0000313" key="2">
    <source>
        <dbReference type="Proteomes" id="UP000316659"/>
    </source>
</evidence>
<comment type="caution">
    <text evidence="1">The sequence shown here is derived from an EMBL/GenBank/DDBJ whole genome shotgun (WGS) entry which is preliminary data.</text>
</comment>
<organism evidence="1 2">
    <name type="scientific">Cellulosimicrobium cellulans</name>
    <name type="common">Arthrobacter luteus</name>
    <dbReference type="NCBI Taxonomy" id="1710"/>
    <lineage>
        <taxon>Bacteria</taxon>
        <taxon>Bacillati</taxon>
        <taxon>Actinomycetota</taxon>
        <taxon>Actinomycetes</taxon>
        <taxon>Micrococcales</taxon>
        <taxon>Promicromonosporaceae</taxon>
        <taxon>Cellulosimicrobium</taxon>
    </lineage>
</organism>
<dbReference type="RefSeq" id="WP_141387251.1">
    <property type="nucleotide sequence ID" value="NZ_BJNZ01000001.1"/>
</dbReference>
<evidence type="ECO:0000313" key="1">
    <source>
        <dbReference type="EMBL" id="GED08162.1"/>
    </source>
</evidence>
<accession>A0A4Y4DS52</accession>
<protein>
    <submittedName>
        <fullName evidence="1">Uncharacterized protein</fullName>
    </submittedName>
</protein>
<dbReference type="EMBL" id="BJNZ01000001">
    <property type="protein sequence ID" value="GED08162.1"/>
    <property type="molecule type" value="Genomic_DNA"/>
</dbReference>
<name>A0A4Y4DS52_CELCE</name>
<sequence>MTDHDDAAFAAGLRAAVAPDHLHSTLDAHRVLTSSRRAQRRRRTAALSATAGCAAAVGLLTGPLSPRTGADDAPSAAASGSTGAAGVVEVAPGVTAAADPRVHDRAGGGVVVDLGLPTWEPGTRFLLTVEPGAVDLPLRVWAGDDADLETLLSGAELPEGPVVESRGDLALVTGPDGSDQLAAGLVSNPGTTENPTVATVVARETLRGPEGEARVTLDLPVSPLAAGSWGGIFAMRVAADARTDLPAPAVRGVFVRDEYGRNAGYGGCDTDPDPEACATVWDAAEGSRAAVTRSSALSADDAALQAFADDYVANDIWASPGDFVATCRDERRALDAARGITRDDEDDLTWQCEADDMVDWLRWTDAPTP</sequence>
<proteinExistence type="predicted"/>
<gene>
    <name evidence="1" type="ORF">CCE02nite_01610</name>
</gene>
<dbReference type="AlphaFoldDB" id="A0A4Y4DS52"/>
<reference evidence="1 2" key="1">
    <citation type="submission" date="2019-06" db="EMBL/GenBank/DDBJ databases">
        <title>Whole genome shotgun sequence of Cellulosimicrobium cellulans NBRC 15516.</title>
        <authorList>
            <person name="Hosoyama A."/>
            <person name="Uohara A."/>
            <person name="Ohji S."/>
            <person name="Ichikawa N."/>
        </authorList>
    </citation>
    <scope>NUCLEOTIDE SEQUENCE [LARGE SCALE GENOMIC DNA]</scope>
    <source>
        <strain evidence="1 2">NBRC 15516</strain>
    </source>
</reference>